<evidence type="ECO:0000256" key="5">
    <source>
        <dbReference type="ARBA" id="ARBA00047754"/>
    </source>
</evidence>
<comment type="similarity">
    <text evidence="1">Belongs to the ribonucleoside diphosphate reductase class-2 family.</text>
</comment>
<evidence type="ECO:0000256" key="2">
    <source>
        <dbReference type="ARBA" id="ARBA00012274"/>
    </source>
</evidence>
<evidence type="ECO:0000313" key="8">
    <source>
        <dbReference type="Proteomes" id="UP001314903"/>
    </source>
</evidence>
<gene>
    <name evidence="7" type="ORF">J2Z35_000320</name>
</gene>
<evidence type="ECO:0000256" key="3">
    <source>
        <dbReference type="ARBA" id="ARBA00022634"/>
    </source>
</evidence>
<accession>A0ABS4KFH8</accession>
<keyword evidence="8" id="KW-1185">Reference proteome</keyword>
<evidence type="ECO:0000259" key="6">
    <source>
        <dbReference type="Pfam" id="PF12637"/>
    </source>
</evidence>
<organism evidence="7 8">
    <name type="scientific">Acetoanaerobium pronyense</name>
    <dbReference type="NCBI Taxonomy" id="1482736"/>
    <lineage>
        <taxon>Bacteria</taxon>
        <taxon>Bacillati</taxon>
        <taxon>Bacillota</taxon>
        <taxon>Clostridia</taxon>
        <taxon>Peptostreptococcales</taxon>
        <taxon>Filifactoraceae</taxon>
        <taxon>Acetoanaerobium</taxon>
    </lineage>
</organism>
<dbReference type="RefSeq" id="WP_209658681.1">
    <property type="nucleotide sequence ID" value="NZ_JAGGLI010000002.1"/>
</dbReference>
<evidence type="ECO:0000313" key="7">
    <source>
        <dbReference type="EMBL" id="MBP2026531.1"/>
    </source>
</evidence>
<dbReference type="Proteomes" id="UP001314903">
    <property type="component" value="Unassembled WGS sequence"/>
</dbReference>
<sequence length="86" mass="9244">MLTYKTSGVCAREIKFEVEDGKITSVDFVGGCPGNLIGLSSLVEGMDVQEAIDRLSDIRCGNKKTSCPDQFSKALKSFMDSSTESA</sequence>
<keyword evidence="4" id="KW-0547">Nucleotide-binding</keyword>
<dbReference type="InterPro" id="IPR023806">
    <property type="entry name" value="CHP03905"/>
</dbReference>
<feature type="domain" description="TSCPD" evidence="6">
    <location>
        <begin position="3"/>
        <end position="78"/>
    </location>
</feature>
<evidence type="ECO:0000256" key="4">
    <source>
        <dbReference type="ARBA" id="ARBA00022741"/>
    </source>
</evidence>
<dbReference type="InterPro" id="IPR024434">
    <property type="entry name" value="TSCPD_dom"/>
</dbReference>
<dbReference type="NCBIfam" id="TIGR03905">
    <property type="entry name" value="TIGR03905_4_Cys"/>
    <property type="match status" value="1"/>
</dbReference>
<keyword evidence="3" id="KW-0237">DNA synthesis</keyword>
<name>A0ABS4KFH8_9FIRM</name>
<dbReference type="Pfam" id="PF12637">
    <property type="entry name" value="TSCPD"/>
    <property type="match status" value="1"/>
</dbReference>
<reference evidence="7 8" key="1">
    <citation type="submission" date="2021-03" db="EMBL/GenBank/DDBJ databases">
        <title>Genomic Encyclopedia of Type Strains, Phase IV (KMG-IV): sequencing the most valuable type-strain genomes for metagenomic binning, comparative biology and taxonomic classification.</title>
        <authorList>
            <person name="Goeker M."/>
        </authorList>
    </citation>
    <scope>NUCLEOTIDE SEQUENCE [LARGE SCALE GENOMIC DNA]</scope>
    <source>
        <strain evidence="7 8">DSM 27512</strain>
    </source>
</reference>
<protein>
    <recommendedName>
        <fullName evidence="2">ribonucleoside-diphosphate reductase</fullName>
        <ecNumber evidence="2">1.17.4.1</ecNumber>
    </recommendedName>
</protein>
<dbReference type="EMBL" id="JAGGLI010000002">
    <property type="protein sequence ID" value="MBP2026531.1"/>
    <property type="molecule type" value="Genomic_DNA"/>
</dbReference>
<dbReference type="EC" id="1.17.4.1" evidence="2"/>
<comment type="caution">
    <text evidence="7">The sequence shown here is derived from an EMBL/GenBank/DDBJ whole genome shotgun (WGS) entry which is preliminary data.</text>
</comment>
<proteinExistence type="inferred from homology"/>
<comment type="catalytic activity">
    <reaction evidence="5">
        <text>a 2'-deoxyribonucleoside 5'-diphosphate + [thioredoxin]-disulfide + H2O = a ribonucleoside 5'-diphosphate + [thioredoxin]-dithiol</text>
        <dbReference type="Rhea" id="RHEA:23252"/>
        <dbReference type="Rhea" id="RHEA-COMP:10698"/>
        <dbReference type="Rhea" id="RHEA-COMP:10700"/>
        <dbReference type="ChEBI" id="CHEBI:15377"/>
        <dbReference type="ChEBI" id="CHEBI:29950"/>
        <dbReference type="ChEBI" id="CHEBI:50058"/>
        <dbReference type="ChEBI" id="CHEBI:57930"/>
        <dbReference type="ChEBI" id="CHEBI:73316"/>
        <dbReference type="EC" id="1.17.4.1"/>
    </reaction>
</comment>
<evidence type="ECO:0000256" key="1">
    <source>
        <dbReference type="ARBA" id="ARBA00007405"/>
    </source>
</evidence>